<dbReference type="KEGG" id="ahal:FTX54_004555"/>
<dbReference type="AlphaFoldDB" id="A0A5C7FIK4"/>
<evidence type="ECO:0000313" key="2">
    <source>
        <dbReference type="Proteomes" id="UP000321816"/>
    </source>
</evidence>
<proteinExistence type="predicted"/>
<dbReference type="InterPro" id="IPR023375">
    <property type="entry name" value="ADC_dom_sf"/>
</dbReference>
<dbReference type="EMBL" id="CP144914">
    <property type="protein sequence ID" value="WWD80835.1"/>
    <property type="molecule type" value="Genomic_DNA"/>
</dbReference>
<organism evidence="1 2">
    <name type="scientific">Alkalicoccus halolimnae</name>
    <dbReference type="NCBI Taxonomy" id="1667239"/>
    <lineage>
        <taxon>Bacteria</taxon>
        <taxon>Bacillati</taxon>
        <taxon>Bacillota</taxon>
        <taxon>Bacilli</taxon>
        <taxon>Bacillales</taxon>
        <taxon>Bacillaceae</taxon>
        <taxon>Alkalicoccus</taxon>
    </lineage>
</organism>
<accession>A0A5C7FIK4</accession>
<dbReference type="PANTHER" id="PTHR39186">
    <property type="entry name" value="DUF2071 FAMILY PROTEIN"/>
    <property type="match status" value="1"/>
</dbReference>
<sequence length="232" mass="26974">MIKNKYWLARQTWEDLLFLHWTVDPEILKPFIPAPLELDTFDGKAWVGVVSYSATHNEARKMRSIFSMKPFLELNVRTYVTYKGDSGVFFITLDADSLLAVRGARLIAGLPYFYADMTLNKNDRILYKSMRTHKNEPRAGFQCAYEPVSKPFFSEPGTLEYFLTERYSLWKSRNGKAIKGPIDHEPWDLQSASAEIYKNELLDFLPADSLGEGPIAHYCREKTVFFFRFERP</sequence>
<dbReference type="Pfam" id="PF09844">
    <property type="entry name" value="DUF2071"/>
    <property type="match status" value="1"/>
</dbReference>
<reference evidence="1 2" key="1">
    <citation type="submission" date="2024-01" db="EMBL/GenBank/DDBJ databases">
        <title>Complete Genome Sequence of Alkalicoccus halolimnae BZ-SZ-XJ29T, a Moderately Halophilic Bacterium Isolated from a Salt Lake.</title>
        <authorList>
            <person name="Zhao B."/>
        </authorList>
    </citation>
    <scope>NUCLEOTIDE SEQUENCE [LARGE SCALE GENOMIC DNA]</scope>
    <source>
        <strain evidence="1 2">BZ-SZ-XJ29</strain>
    </source>
</reference>
<gene>
    <name evidence="1" type="ORF">FTX54_004555</name>
</gene>
<dbReference type="Gene3D" id="2.40.400.10">
    <property type="entry name" value="Acetoacetate decarboxylase-like"/>
    <property type="match status" value="1"/>
</dbReference>
<dbReference type="InterPro" id="IPR018644">
    <property type="entry name" value="DUF2071"/>
</dbReference>
<dbReference type="OrthoDB" id="150993at2"/>
<protein>
    <submittedName>
        <fullName evidence="1">DUF2071 domain-containing protein</fullName>
    </submittedName>
</protein>
<dbReference type="RefSeq" id="WP_147803243.1">
    <property type="nucleotide sequence ID" value="NZ_CP144914.1"/>
</dbReference>
<evidence type="ECO:0000313" key="1">
    <source>
        <dbReference type="EMBL" id="WWD80835.1"/>
    </source>
</evidence>
<name>A0A5C7FIK4_9BACI</name>
<dbReference type="PANTHER" id="PTHR39186:SF1">
    <property type="entry name" value="DUF2071 DOMAIN-CONTAINING PROTEIN"/>
    <property type="match status" value="1"/>
</dbReference>
<dbReference type="SUPFAM" id="SSF160104">
    <property type="entry name" value="Acetoacetate decarboxylase-like"/>
    <property type="match status" value="1"/>
</dbReference>
<keyword evidence="2" id="KW-1185">Reference proteome</keyword>
<dbReference type="Proteomes" id="UP000321816">
    <property type="component" value="Chromosome"/>
</dbReference>